<protein>
    <submittedName>
        <fullName evidence="3">Serine/threonine protein phosphatase PrpC</fullName>
    </submittedName>
</protein>
<dbReference type="InterPro" id="IPR036457">
    <property type="entry name" value="PPM-type-like_dom_sf"/>
</dbReference>
<proteinExistence type="predicted"/>
<dbReference type="SMART" id="SM00331">
    <property type="entry name" value="PP2C_SIG"/>
    <property type="match status" value="1"/>
</dbReference>
<dbReference type="Pfam" id="PF13672">
    <property type="entry name" value="PP2C_2"/>
    <property type="match status" value="1"/>
</dbReference>
<evidence type="ECO:0000256" key="1">
    <source>
        <dbReference type="SAM" id="MobiDB-lite"/>
    </source>
</evidence>
<feature type="region of interest" description="Disordered" evidence="1">
    <location>
        <begin position="297"/>
        <end position="317"/>
    </location>
</feature>
<evidence type="ECO:0000259" key="2">
    <source>
        <dbReference type="PROSITE" id="PS51746"/>
    </source>
</evidence>
<dbReference type="Proteomes" id="UP000239480">
    <property type="component" value="Unassembled WGS sequence"/>
</dbReference>
<evidence type="ECO:0000313" key="4">
    <source>
        <dbReference type="Proteomes" id="UP000239480"/>
    </source>
</evidence>
<dbReference type="PROSITE" id="PS51746">
    <property type="entry name" value="PPM_2"/>
    <property type="match status" value="1"/>
</dbReference>
<accession>A0A2T0RZ24</accession>
<dbReference type="InterPro" id="IPR001932">
    <property type="entry name" value="PPM-type_phosphatase-like_dom"/>
</dbReference>
<dbReference type="Gene3D" id="3.60.40.10">
    <property type="entry name" value="PPM-type phosphatase domain"/>
    <property type="match status" value="1"/>
</dbReference>
<organism evidence="3 4">
    <name type="scientific">Aliiruegeria haliotis</name>
    <dbReference type="NCBI Taxonomy" id="1280846"/>
    <lineage>
        <taxon>Bacteria</taxon>
        <taxon>Pseudomonadati</taxon>
        <taxon>Pseudomonadota</taxon>
        <taxon>Alphaproteobacteria</taxon>
        <taxon>Rhodobacterales</taxon>
        <taxon>Roseobacteraceae</taxon>
        <taxon>Aliiruegeria</taxon>
    </lineage>
</organism>
<keyword evidence="4" id="KW-1185">Reference proteome</keyword>
<dbReference type="EMBL" id="PVTD01000001">
    <property type="protein sequence ID" value="PRY26418.1"/>
    <property type="molecule type" value="Genomic_DNA"/>
</dbReference>
<evidence type="ECO:0000313" key="3">
    <source>
        <dbReference type="EMBL" id="PRY26418.1"/>
    </source>
</evidence>
<dbReference type="CDD" id="cd00143">
    <property type="entry name" value="PP2Cc"/>
    <property type="match status" value="1"/>
</dbReference>
<dbReference type="SMART" id="SM00332">
    <property type="entry name" value="PP2Cc"/>
    <property type="match status" value="1"/>
</dbReference>
<feature type="domain" description="PPM-type phosphatase" evidence="2">
    <location>
        <begin position="11"/>
        <end position="262"/>
    </location>
</feature>
<gene>
    <name evidence="3" type="ORF">CLV78_101513</name>
</gene>
<dbReference type="SUPFAM" id="SSF81606">
    <property type="entry name" value="PP2C-like"/>
    <property type="match status" value="1"/>
</dbReference>
<name>A0A2T0RZ24_9RHOB</name>
<dbReference type="AlphaFoldDB" id="A0A2T0RZ24"/>
<sequence length="317" mass="32806">MRMSPPSELCLDAATGLSLGARESQEDAVLCDVPRGGGAGFVVLADGLGGHVAGALASRLAVATALDELARQRAANGRLEGEIPGLLVDAALAANHAILSHAEANPETAGMGATLLLVVVQDSALHWLSIGDSPFYLLRDAETRQLNEVHSLAPQFDFLAAAGELDPEVAANHPDRSCLTSALGQDPLRQIDCPLEPFPLRAGDVLLAASDGILTLSERAIRDGLASRRNAAASDLVGGLMGRVEDCDAMGQDNLSVAVLRVLASDKRAARAPRSERGGLMSWLGLDGIPSTAGVGHAFRAQFDPPPGGTPEAERGK</sequence>
<reference evidence="3 4" key="1">
    <citation type="submission" date="2018-03" db="EMBL/GenBank/DDBJ databases">
        <title>Genomic Encyclopedia of Archaeal and Bacterial Type Strains, Phase II (KMG-II): from individual species to whole genera.</title>
        <authorList>
            <person name="Goeker M."/>
        </authorList>
    </citation>
    <scope>NUCLEOTIDE SEQUENCE [LARGE SCALE GENOMIC DNA]</scope>
    <source>
        <strain evidence="3 4">DSM 29328</strain>
    </source>
</reference>
<comment type="caution">
    <text evidence="3">The sequence shown here is derived from an EMBL/GenBank/DDBJ whole genome shotgun (WGS) entry which is preliminary data.</text>
</comment>